<dbReference type="AlphaFoldDB" id="A0A0P1INL2"/>
<dbReference type="PRINTS" id="PR00038">
    <property type="entry name" value="HTHLUXR"/>
</dbReference>
<dbReference type="GO" id="GO:0003677">
    <property type="term" value="F:DNA binding"/>
    <property type="evidence" value="ECO:0007669"/>
    <property type="project" value="UniProtKB-KW"/>
</dbReference>
<evidence type="ECO:0000313" key="6">
    <source>
        <dbReference type="Proteomes" id="UP000051184"/>
    </source>
</evidence>
<feature type="domain" description="HTH luxR-type" evidence="4">
    <location>
        <begin position="181"/>
        <end position="246"/>
    </location>
</feature>
<accession>A0A0P1INL2</accession>
<evidence type="ECO:0000256" key="2">
    <source>
        <dbReference type="ARBA" id="ARBA00023125"/>
    </source>
</evidence>
<dbReference type="PROSITE" id="PS50043">
    <property type="entry name" value="HTH_LUXR_2"/>
    <property type="match status" value="1"/>
</dbReference>
<dbReference type="STRING" id="1715691.TA5113_02876"/>
<evidence type="ECO:0000259" key="4">
    <source>
        <dbReference type="PROSITE" id="PS50043"/>
    </source>
</evidence>
<sequence>MDNATLRYISEITNATTQEALWSMHLAKMAEYGFTRLFYGYTNFRVENNLGDPEDFVILSNLDRSYLKRFVDDQMFKHGPVIKWALEHDGAESWERITQAALDKSPCREGLEVIEFNQASGVTCGYTVSFKSVSMRAKGAISLIGAPGVPQSELDAIWGKHGHDLILMNNVLHLKLLNLPHVYPERALTKRQREVLEWVSDGKTLQDIATLMGRTTATVEKHLRLARETLGVETTAQAVLKATFLNQIFSTDA</sequence>
<dbReference type="SMART" id="SM00421">
    <property type="entry name" value="HTH_LUXR"/>
    <property type="match status" value="1"/>
</dbReference>
<keyword evidence="2" id="KW-0238">DNA-binding</keyword>
<keyword evidence="3" id="KW-0804">Transcription</keyword>
<dbReference type="OrthoDB" id="3679796at2"/>
<dbReference type="SUPFAM" id="SSF75516">
    <property type="entry name" value="Pheromone-binding domain of LuxR-like quorum-sensing transcription factors"/>
    <property type="match status" value="1"/>
</dbReference>
<dbReference type="InterPro" id="IPR005143">
    <property type="entry name" value="TF_LuxR_autoind-bd_dom"/>
</dbReference>
<dbReference type="Gene3D" id="3.30.450.80">
    <property type="entry name" value="Transcription factor LuxR-like, autoinducer-binding domain"/>
    <property type="match status" value="1"/>
</dbReference>
<dbReference type="Gene3D" id="1.10.10.10">
    <property type="entry name" value="Winged helix-like DNA-binding domain superfamily/Winged helix DNA-binding domain"/>
    <property type="match status" value="1"/>
</dbReference>
<reference evidence="6" key="1">
    <citation type="submission" date="2015-09" db="EMBL/GenBank/DDBJ databases">
        <authorList>
            <person name="Rodrigo-Torres Lidia"/>
            <person name="Arahal R.David."/>
        </authorList>
    </citation>
    <scope>NUCLEOTIDE SEQUENCE [LARGE SCALE GENOMIC DNA]</scope>
    <source>
        <strain evidence="6">CECT 5114</strain>
    </source>
</reference>
<dbReference type="EMBL" id="CYUE01000012">
    <property type="protein sequence ID" value="CUK25262.1"/>
    <property type="molecule type" value="Genomic_DNA"/>
</dbReference>
<dbReference type="SUPFAM" id="SSF46894">
    <property type="entry name" value="C-terminal effector domain of the bipartite response regulators"/>
    <property type="match status" value="1"/>
</dbReference>
<proteinExistence type="predicted"/>
<keyword evidence="1" id="KW-0805">Transcription regulation</keyword>
<dbReference type="Proteomes" id="UP000051184">
    <property type="component" value="Unassembled WGS sequence"/>
</dbReference>
<evidence type="ECO:0000256" key="3">
    <source>
        <dbReference type="ARBA" id="ARBA00023163"/>
    </source>
</evidence>
<dbReference type="InterPro" id="IPR000792">
    <property type="entry name" value="Tscrpt_reg_LuxR_C"/>
</dbReference>
<keyword evidence="6" id="KW-1185">Reference proteome</keyword>
<organism evidence="5 6">
    <name type="scientific">Cognatishimia activa</name>
    <dbReference type="NCBI Taxonomy" id="1715691"/>
    <lineage>
        <taxon>Bacteria</taxon>
        <taxon>Pseudomonadati</taxon>
        <taxon>Pseudomonadota</taxon>
        <taxon>Alphaproteobacteria</taxon>
        <taxon>Rhodobacterales</taxon>
        <taxon>Paracoccaceae</taxon>
        <taxon>Cognatishimia</taxon>
    </lineage>
</organism>
<dbReference type="PANTHER" id="PTHR44688">
    <property type="entry name" value="DNA-BINDING TRANSCRIPTIONAL ACTIVATOR DEVR_DOSR"/>
    <property type="match status" value="1"/>
</dbReference>
<dbReference type="GO" id="GO:0006355">
    <property type="term" value="P:regulation of DNA-templated transcription"/>
    <property type="evidence" value="ECO:0007669"/>
    <property type="project" value="InterPro"/>
</dbReference>
<dbReference type="InterPro" id="IPR016032">
    <property type="entry name" value="Sig_transdc_resp-reg_C-effctor"/>
</dbReference>
<dbReference type="Pfam" id="PF03472">
    <property type="entry name" value="Autoind_bind"/>
    <property type="match status" value="1"/>
</dbReference>
<dbReference type="CDD" id="cd06170">
    <property type="entry name" value="LuxR_C_like"/>
    <property type="match status" value="1"/>
</dbReference>
<evidence type="ECO:0000313" key="5">
    <source>
        <dbReference type="EMBL" id="CUK25262.1"/>
    </source>
</evidence>
<dbReference type="Pfam" id="PF00196">
    <property type="entry name" value="GerE"/>
    <property type="match status" value="1"/>
</dbReference>
<evidence type="ECO:0000256" key="1">
    <source>
        <dbReference type="ARBA" id="ARBA00023015"/>
    </source>
</evidence>
<protein>
    <submittedName>
        <fullName evidence="5">Transcriptional activator protein LuxR</fullName>
    </submittedName>
</protein>
<dbReference type="RefSeq" id="WP_058314246.1">
    <property type="nucleotide sequence ID" value="NZ_CYTO01000024.1"/>
</dbReference>
<dbReference type="InterPro" id="IPR036693">
    <property type="entry name" value="TF_LuxR_autoind-bd_dom_sf"/>
</dbReference>
<name>A0A0P1INL2_9RHOB</name>
<dbReference type="PANTHER" id="PTHR44688:SF16">
    <property type="entry name" value="DNA-BINDING TRANSCRIPTIONAL ACTIVATOR DEVR_DOSR"/>
    <property type="match status" value="1"/>
</dbReference>
<dbReference type="InterPro" id="IPR036388">
    <property type="entry name" value="WH-like_DNA-bd_sf"/>
</dbReference>
<gene>
    <name evidence="5" type="primary">luxR_1</name>
    <name evidence="5" type="ORF">TA5114_01055</name>
</gene>